<gene>
    <name evidence="1" type="ORF">GCM10009119_06550</name>
</gene>
<sequence>MKKFLLFPLISFLLLIGCSEDRRKINESVVDGLPDSVSSDVALPRVAFYQYEDSAAYPDAILELHTPLGNQVFRPGKVPFEFNSKNFPFDVGSGSSPKLFMILNGGDPVGYYSPIFQRELTAGTYRVVGFLADEEGHALKSFGNYVDRDFIVGDSRPFPYSAEPYLALNLPRNGQTIAMGEEMIIDFLVLGGDMKLDGLKVQLKVNDYSYEIDHMAPIRLTNLPVGDYQVHVKLVGSNGKELEGPFSTVTKTVYVR</sequence>
<evidence type="ECO:0000313" key="2">
    <source>
        <dbReference type="Proteomes" id="UP001500469"/>
    </source>
</evidence>
<dbReference type="EMBL" id="BAAAFI010000002">
    <property type="protein sequence ID" value="GAA0877687.1"/>
    <property type="molecule type" value="Genomic_DNA"/>
</dbReference>
<keyword evidence="2" id="KW-1185">Reference proteome</keyword>
<organism evidence="1 2">
    <name type="scientific">Algoriphagus jejuensis</name>
    <dbReference type="NCBI Taxonomy" id="419934"/>
    <lineage>
        <taxon>Bacteria</taxon>
        <taxon>Pseudomonadati</taxon>
        <taxon>Bacteroidota</taxon>
        <taxon>Cytophagia</taxon>
        <taxon>Cytophagales</taxon>
        <taxon>Cyclobacteriaceae</taxon>
        <taxon>Algoriphagus</taxon>
    </lineage>
</organism>
<dbReference type="PROSITE" id="PS51257">
    <property type="entry name" value="PROKAR_LIPOPROTEIN"/>
    <property type="match status" value="1"/>
</dbReference>
<evidence type="ECO:0000313" key="1">
    <source>
        <dbReference type="EMBL" id="GAA0877687.1"/>
    </source>
</evidence>
<dbReference type="RefSeq" id="WP_343848381.1">
    <property type="nucleotide sequence ID" value="NZ_BAAAFI010000002.1"/>
</dbReference>
<dbReference type="Proteomes" id="UP001500469">
    <property type="component" value="Unassembled WGS sequence"/>
</dbReference>
<comment type="caution">
    <text evidence="1">The sequence shown here is derived from an EMBL/GenBank/DDBJ whole genome shotgun (WGS) entry which is preliminary data.</text>
</comment>
<proteinExistence type="predicted"/>
<reference evidence="2" key="1">
    <citation type="journal article" date="2019" name="Int. J. Syst. Evol. Microbiol.">
        <title>The Global Catalogue of Microorganisms (GCM) 10K type strain sequencing project: providing services to taxonomists for standard genome sequencing and annotation.</title>
        <authorList>
            <consortium name="The Broad Institute Genomics Platform"/>
            <consortium name="The Broad Institute Genome Sequencing Center for Infectious Disease"/>
            <person name="Wu L."/>
            <person name="Ma J."/>
        </authorList>
    </citation>
    <scope>NUCLEOTIDE SEQUENCE [LARGE SCALE GENOMIC DNA]</scope>
    <source>
        <strain evidence="2">JCM 16112</strain>
    </source>
</reference>
<accession>A0ABP3Y9M8</accession>
<evidence type="ECO:0008006" key="3">
    <source>
        <dbReference type="Google" id="ProtNLM"/>
    </source>
</evidence>
<name>A0ABP3Y9M8_9BACT</name>
<protein>
    <recommendedName>
        <fullName evidence="3">Ig-like domain-containing protein</fullName>
    </recommendedName>
</protein>